<dbReference type="Proteomes" id="UP000265618">
    <property type="component" value="Unassembled WGS sequence"/>
</dbReference>
<reference evidence="6 7" key="1">
    <citation type="journal article" date="2018" name="PLoS ONE">
        <title>The draft genome of Kipferlia bialata reveals reductive genome evolution in fornicate parasites.</title>
        <authorList>
            <person name="Tanifuji G."/>
            <person name="Takabayashi S."/>
            <person name="Kume K."/>
            <person name="Takagi M."/>
            <person name="Nakayama T."/>
            <person name="Kamikawa R."/>
            <person name="Inagaki Y."/>
            <person name="Hashimoto T."/>
        </authorList>
    </citation>
    <scope>NUCLEOTIDE SEQUENCE [LARGE SCALE GENOMIC DNA]</scope>
    <source>
        <strain evidence="6">NY0173</strain>
    </source>
</reference>
<gene>
    <name evidence="6" type="ORF">KIPB_008982</name>
</gene>
<dbReference type="PROSITE" id="PS00743">
    <property type="entry name" value="BETA_LACTAMASE_B_1"/>
    <property type="match status" value="1"/>
</dbReference>
<evidence type="ECO:0000256" key="3">
    <source>
        <dbReference type="ARBA" id="ARBA00022801"/>
    </source>
</evidence>
<dbReference type="InterPro" id="IPR001279">
    <property type="entry name" value="Metallo-B-lactamas"/>
</dbReference>
<protein>
    <recommendedName>
        <fullName evidence="5">Metallo-beta-lactamase domain-containing protein</fullName>
    </recommendedName>
</protein>
<proteinExistence type="predicted"/>
<dbReference type="Gene3D" id="3.60.15.30">
    <property type="entry name" value="Metallo-beta-lactamase domain"/>
    <property type="match status" value="1"/>
</dbReference>
<accession>A0A9K3D0Y1</accession>
<dbReference type="AlphaFoldDB" id="A0A9K3D0Y1"/>
<evidence type="ECO:0000259" key="5">
    <source>
        <dbReference type="SMART" id="SM00849"/>
    </source>
</evidence>
<dbReference type="GO" id="GO:0018909">
    <property type="term" value="P:dodecyl sulfate metabolic process"/>
    <property type="evidence" value="ECO:0007669"/>
    <property type="project" value="InterPro"/>
</dbReference>
<keyword evidence="2" id="KW-0479">Metal-binding</keyword>
<dbReference type="Pfam" id="PF14863">
    <property type="entry name" value="Alkyl_sulf_dimr"/>
    <property type="match status" value="1"/>
</dbReference>
<name>A0A9K3D0Y1_9EUKA</name>
<dbReference type="SUPFAM" id="SSF56281">
    <property type="entry name" value="Metallo-hydrolase/oxidoreductase"/>
    <property type="match status" value="1"/>
</dbReference>
<feature type="non-terminal residue" evidence="6">
    <location>
        <position position="1"/>
    </location>
</feature>
<keyword evidence="4" id="KW-0862">Zinc</keyword>
<dbReference type="InterPro" id="IPR036866">
    <property type="entry name" value="RibonucZ/Hydroxyglut_hydro"/>
</dbReference>
<dbReference type="InterPro" id="IPR052195">
    <property type="entry name" value="Bact_Alkyl/Aryl-Sulfatase"/>
</dbReference>
<dbReference type="InterPro" id="IPR029228">
    <property type="entry name" value="Alkyl_sulf_dimr"/>
</dbReference>
<organism evidence="6 7">
    <name type="scientific">Kipferlia bialata</name>
    <dbReference type="NCBI Taxonomy" id="797122"/>
    <lineage>
        <taxon>Eukaryota</taxon>
        <taxon>Metamonada</taxon>
        <taxon>Carpediemonas-like organisms</taxon>
        <taxon>Kipferlia</taxon>
    </lineage>
</organism>
<dbReference type="SMART" id="SM00849">
    <property type="entry name" value="Lactamase_B"/>
    <property type="match status" value="1"/>
</dbReference>
<evidence type="ECO:0000256" key="4">
    <source>
        <dbReference type="ARBA" id="ARBA00022833"/>
    </source>
</evidence>
<feature type="domain" description="Metallo-beta-lactamase" evidence="5">
    <location>
        <begin position="20"/>
        <end position="235"/>
    </location>
</feature>
<dbReference type="EMBL" id="BDIP01002923">
    <property type="protein sequence ID" value="GIQ87024.1"/>
    <property type="molecule type" value="Genomic_DNA"/>
</dbReference>
<evidence type="ECO:0000256" key="2">
    <source>
        <dbReference type="ARBA" id="ARBA00022723"/>
    </source>
</evidence>
<evidence type="ECO:0000313" key="7">
    <source>
        <dbReference type="Proteomes" id="UP000265618"/>
    </source>
</evidence>
<evidence type="ECO:0000256" key="1">
    <source>
        <dbReference type="ARBA" id="ARBA00001947"/>
    </source>
</evidence>
<keyword evidence="7" id="KW-1185">Reference proteome</keyword>
<dbReference type="CDD" id="cd07710">
    <property type="entry name" value="arylsulfatase_Sdsa1-like_MBL-fold"/>
    <property type="match status" value="1"/>
</dbReference>
<dbReference type="Gene3D" id="1.25.40.880">
    <property type="entry name" value="Alkyl sulfatase, dimerisation domain"/>
    <property type="match status" value="1"/>
</dbReference>
<comment type="caution">
    <text evidence="6">The sequence shown here is derived from an EMBL/GenBank/DDBJ whole genome shotgun (WGS) entry which is preliminary data.</text>
</comment>
<evidence type="ECO:0000313" key="6">
    <source>
        <dbReference type="EMBL" id="GIQ87024.1"/>
    </source>
</evidence>
<dbReference type="GO" id="GO:0008270">
    <property type="term" value="F:zinc ion binding"/>
    <property type="evidence" value="ECO:0007669"/>
    <property type="project" value="InterPro"/>
</dbReference>
<dbReference type="InterPro" id="IPR044097">
    <property type="entry name" value="Bds1/SdsA1_MBL-fold"/>
</dbReference>
<dbReference type="GO" id="GO:0046983">
    <property type="term" value="F:protein dimerization activity"/>
    <property type="evidence" value="ECO:0007669"/>
    <property type="project" value="InterPro"/>
</dbReference>
<dbReference type="OrthoDB" id="449487at2759"/>
<keyword evidence="3" id="KW-0378">Hydrolase</keyword>
<dbReference type="GO" id="GO:0008800">
    <property type="term" value="F:beta-lactamase activity"/>
    <property type="evidence" value="ECO:0007669"/>
    <property type="project" value="InterPro"/>
</dbReference>
<sequence length="414" mass="44237">FEKAIITVAPGVYVANGYSISTITLVVGPEGVVVIDTGMDMGAAKDLVEDFKAICPLPVSGVIYTHGHGDHVGGARAWVPVDGAVSVYGRPNLGQEDSAFVRAGLKVQGFRGAAQAGLLLPPGKVINNGVAATFNAASFAGDASGKVPITHNVTEHTKVTLGGVSLELFPCTGETHDALYVWLPETKVLITGDLFFASFPNTAPVRGAEYRDVQGWVECLTSMLSLPFEALIGGHGRPYTTDAKEVLTNYRDALSYVFTETIACINKHMTPDQIVHTVKLPDHLRDLDYLGEYYGNVEWTIRGIYSGLLGFFDGNPTTLFSLPQRGEAQRMANLAGGVDKLLASCKAAVEQGDYQWGAQLCDHLLALEGVDVAMLKNLKATCLDALGDALLATTGRNYYHTSAMILRKQAAAMQ</sequence>
<dbReference type="PANTHER" id="PTHR43223">
    <property type="entry name" value="ALKYL/ARYL-SULFATASE"/>
    <property type="match status" value="1"/>
</dbReference>
<dbReference type="InterPro" id="IPR038536">
    <property type="entry name" value="Alkyl/aryl-sulf_dimr_sf"/>
</dbReference>
<dbReference type="PANTHER" id="PTHR43223:SF1">
    <property type="entry name" value="ALKYL_ARYL-SULFATASE BDS1"/>
    <property type="match status" value="1"/>
</dbReference>
<dbReference type="Pfam" id="PF00753">
    <property type="entry name" value="Lactamase_B"/>
    <property type="match status" value="1"/>
</dbReference>
<dbReference type="GO" id="GO:0017001">
    <property type="term" value="P:antibiotic catabolic process"/>
    <property type="evidence" value="ECO:0007669"/>
    <property type="project" value="InterPro"/>
</dbReference>
<comment type="cofactor">
    <cofactor evidence="1">
        <name>Zn(2+)</name>
        <dbReference type="ChEBI" id="CHEBI:29105"/>
    </cofactor>
</comment>
<dbReference type="InterPro" id="IPR001018">
    <property type="entry name" value="Beta-lactamase_class-B_CS"/>
</dbReference>
<dbReference type="GO" id="GO:0018741">
    <property type="term" value="F:linear primary-alkylsulfatase activity"/>
    <property type="evidence" value="ECO:0007669"/>
    <property type="project" value="InterPro"/>
</dbReference>